<protein>
    <submittedName>
        <fullName evidence="2">Uncharacterized protein</fullName>
    </submittedName>
</protein>
<keyword evidence="3" id="KW-1185">Reference proteome</keyword>
<comment type="caution">
    <text evidence="2">The sequence shown here is derived from an EMBL/GenBank/DDBJ whole genome shotgun (WGS) entry which is preliminary data.</text>
</comment>
<dbReference type="PROSITE" id="PS51257">
    <property type="entry name" value="PROKAR_LIPOPROTEIN"/>
    <property type="match status" value="1"/>
</dbReference>
<dbReference type="Proteomes" id="UP001167796">
    <property type="component" value="Unassembled WGS sequence"/>
</dbReference>
<dbReference type="EMBL" id="JAUQSX010000005">
    <property type="protein sequence ID" value="MDO7847031.1"/>
    <property type="molecule type" value="Genomic_DNA"/>
</dbReference>
<evidence type="ECO:0000313" key="3">
    <source>
        <dbReference type="Proteomes" id="UP001167796"/>
    </source>
</evidence>
<reference evidence="2" key="1">
    <citation type="submission" date="2023-07" db="EMBL/GenBank/DDBJ databases">
        <authorList>
            <person name="Kim M.K."/>
        </authorList>
    </citation>
    <scope>NUCLEOTIDE SEQUENCE</scope>
    <source>
        <strain evidence="2">M29</strain>
    </source>
</reference>
<proteinExistence type="predicted"/>
<feature type="signal peptide" evidence="1">
    <location>
        <begin position="1"/>
        <end position="20"/>
    </location>
</feature>
<gene>
    <name evidence="2" type="ORF">Q5H92_11730</name>
</gene>
<dbReference type="RefSeq" id="WP_305011713.1">
    <property type="nucleotide sequence ID" value="NZ_JAUQSX010000005.1"/>
</dbReference>
<feature type="chain" id="PRO_5045330099" evidence="1">
    <location>
        <begin position="21"/>
        <end position="206"/>
    </location>
</feature>
<evidence type="ECO:0000313" key="2">
    <source>
        <dbReference type="EMBL" id="MDO7847031.1"/>
    </source>
</evidence>
<accession>A0ABT9AB14</accession>
<keyword evidence="1" id="KW-0732">Signal</keyword>
<name>A0ABT9AB14_9BACT</name>
<organism evidence="2 3">
    <name type="scientific">Hymenobacter mellowenesis</name>
    <dbReference type="NCBI Taxonomy" id="3063995"/>
    <lineage>
        <taxon>Bacteria</taxon>
        <taxon>Pseudomonadati</taxon>
        <taxon>Bacteroidota</taxon>
        <taxon>Cytophagia</taxon>
        <taxon>Cytophagales</taxon>
        <taxon>Hymenobacteraceae</taxon>
        <taxon>Hymenobacter</taxon>
    </lineage>
</organism>
<evidence type="ECO:0000256" key="1">
    <source>
        <dbReference type="SAM" id="SignalP"/>
    </source>
</evidence>
<sequence>MNSYLTRFFLLLTAASSLVACREDSKLPAPTTESIPLIIPEINPQKSFYDIISAKPSTNALAAQGLTRPVFEFVVNPSQGYSEIQTVEVYKSYRRDLRLGPRVKVMDLTSFPATVTINSQDALRGLYATSPVTGQAAPQPVLGETSAIINRVFNGEAIVFTFEYVMKDGRRITLTPLSTTSGSVGAPQGTFVNAPYAAIAEIRPPN</sequence>